<comment type="caution">
    <text evidence="1">Lacks conserved residue(s) required for the propagation of feature annotation.</text>
</comment>
<protein>
    <submittedName>
        <fullName evidence="4">Stalked cell differentiation-controlling protein</fullName>
    </submittedName>
</protein>
<dbReference type="PANTHER" id="PTHR33121">
    <property type="entry name" value="CYCLIC DI-GMP PHOSPHODIESTERASE PDEF"/>
    <property type="match status" value="1"/>
</dbReference>
<organism evidence="4 5">
    <name type="scientific">Candidatus Accumulibacter adjunctus</name>
    <dbReference type="NCBI Taxonomy" id="1454001"/>
    <lineage>
        <taxon>Bacteria</taxon>
        <taxon>Pseudomonadati</taxon>
        <taxon>Pseudomonadota</taxon>
        <taxon>Betaproteobacteria</taxon>
        <taxon>Candidatus Accumulibacter</taxon>
    </lineage>
</organism>
<feature type="domain" description="GGDEF" evidence="3">
    <location>
        <begin position="203"/>
        <end position="337"/>
    </location>
</feature>
<dbReference type="SUPFAM" id="SSF52172">
    <property type="entry name" value="CheY-like"/>
    <property type="match status" value="1"/>
</dbReference>
<evidence type="ECO:0000259" key="2">
    <source>
        <dbReference type="PROSITE" id="PS50110"/>
    </source>
</evidence>
<dbReference type="Pfam" id="PF00072">
    <property type="entry name" value="Response_reg"/>
    <property type="match status" value="1"/>
</dbReference>
<sequence>MTSSAAMRAAVSLSPLLAAEAIGHDRDTAGAMEDPSQSPRILIVDESRMARAALIKRVRERYGFREEVNGEAAWQALVLDHSIQLVICPLTLPLLEGDGLLVRIRASRLARLRQMPVLVIAGDNQEANQRARELGASELVSRSIDGSELLSRIATLIDLAQVESELARQATNPAQHPLTGLPTRQHVELQAASALARSLRHDAPASILVMGFDRFDALRSEHGDDLAGKLQQRLASILAQKVRKEDTLGHYSDSELAVVSPGTPYPACEAFANRLREAFALAHIAVHGQRLALSVSVGVANTPVDRAASATSLLALAGERLKTARQAGGNRVLACVDQAPPRVPVPRLGHAIDLIRAGHADAVVPHLAQLGREILPFLELLEREWKLGLPLAGIRERMLERERDSEDTRQA</sequence>
<proteinExistence type="predicted"/>
<dbReference type="STRING" id="1454001.AW08_03749"/>
<dbReference type="EMBL" id="JFAX01000038">
    <property type="protein sequence ID" value="EXI64316.1"/>
    <property type="molecule type" value="Genomic_DNA"/>
</dbReference>
<dbReference type="Gene3D" id="3.40.50.2300">
    <property type="match status" value="1"/>
</dbReference>
<dbReference type="AlphaFoldDB" id="A0A011MP32"/>
<evidence type="ECO:0000259" key="3">
    <source>
        <dbReference type="PROSITE" id="PS50887"/>
    </source>
</evidence>
<dbReference type="InterPro" id="IPR029787">
    <property type="entry name" value="Nucleotide_cyclase"/>
</dbReference>
<dbReference type="InterPro" id="IPR000160">
    <property type="entry name" value="GGDEF_dom"/>
</dbReference>
<dbReference type="InterPro" id="IPR001789">
    <property type="entry name" value="Sig_transdc_resp-reg_receiver"/>
</dbReference>
<accession>A0A011MP32</accession>
<dbReference type="CDD" id="cd01949">
    <property type="entry name" value="GGDEF"/>
    <property type="match status" value="1"/>
</dbReference>
<dbReference type="GO" id="GO:0071111">
    <property type="term" value="F:cyclic-guanylate-specific phosphodiesterase activity"/>
    <property type="evidence" value="ECO:0007669"/>
    <property type="project" value="InterPro"/>
</dbReference>
<dbReference type="SMART" id="SM00448">
    <property type="entry name" value="REC"/>
    <property type="match status" value="1"/>
</dbReference>
<feature type="domain" description="Response regulatory" evidence="2">
    <location>
        <begin position="40"/>
        <end position="157"/>
    </location>
</feature>
<evidence type="ECO:0000313" key="4">
    <source>
        <dbReference type="EMBL" id="EXI64316.1"/>
    </source>
</evidence>
<dbReference type="InterPro" id="IPR050706">
    <property type="entry name" value="Cyclic-di-GMP_PDE-like"/>
</dbReference>
<dbReference type="InterPro" id="IPR043128">
    <property type="entry name" value="Rev_trsase/Diguanyl_cyclase"/>
</dbReference>
<evidence type="ECO:0000256" key="1">
    <source>
        <dbReference type="PROSITE-ProRule" id="PRU00169"/>
    </source>
</evidence>
<dbReference type="PROSITE" id="PS50110">
    <property type="entry name" value="RESPONSE_REGULATORY"/>
    <property type="match status" value="1"/>
</dbReference>
<dbReference type="PATRIC" id="fig|1454001.3.peg.3780"/>
<dbReference type="GO" id="GO:0000160">
    <property type="term" value="P:phosphorelay signal transduction system"/>
    <property type="evidence" value="ECO:0007669"/>
    <property type="project" value="InterPro"/>
</dbReference>
<gene>
    <name evidence="4" type="primary">pleD_6</name>
    <name evidence="4" type="ORF">AW08_03749</name>
</gene>
<comment type="caution">
    <text evidence="4">The sequence shown here is derived from an EMBL/GenBank/DDBJ whole genome shotgun (WGS) entry which is preliminary data.</text>
</comment>
<dbReference type="PROSITE" id="PS50887">
    <property type="entry name" value="GGDEF"/>
    <property type="match status" value="1"/>
</dbReference>
<dbReference type="InterPro" id="IPR011006">
    <property type="entry name" value="CheY-like_superfamily"/>
</dbReference>
<dbReference type="Proteomes" id="UP000020218">
    <property type="component" value="Unassembled WGS sequence"/>
</dbReference>
<dbReference type="Pfam" id="PF00990">
    <property type="entry name" value="GGDEF"/>
    <property type="match status" value="1"/>
</dbReference>
<evidence type="ECO:0000313" key="5">
    <source>
        <dbReference type="Proteomes" id="UP000020218"/>
    </source>
</evidence>
<name>A0A011MP32_9PROT</name>
<dbReference type="PANTHER" id="PTHR33121:SF79">
    <property type="entry name" value="CYCLIC DI-GMP PHOSPHODIESTERASE PDED-RELATED"/>
    <property type="match status" value="1"/>
</dbReference>
<keyword evidence="5" id="KW-1185">Reference proteome</keyword>
<reference evidence="4" key="1">
    <citation type="submission" date="2014-02" db="EMBL/GenBank/DDBJ databases">
        <title>Expanding our view of genomic diversity in Candidatus Accumulibacter clades.</title>
        <authorList>
            <person name="Skennerton C.T."/>
            <person name="Barr J.J."/>
            <person name="Slater F.R."/>
            <person name="Bond P.L."/>
            <person name="Tyson G.W."/>
        </authorList>
    </citation>
    <scope>NUCLEOTIDE SEQUENCE [LARGE SCALE GENOMIC DNA]</scope>
</reference>
<dbReference type="Gene3D" id="3.30.70.270">
    <property type="match status" value="1"/>
</dbReference>
<dbReference type="NCBIfam" id="TIGR00254">
    <property type="entry name" value="GGDEF"/>
    <property type="match status" value="1"/>
</dbReference>
<dbReference type="SMART" id="SM00267">
    <property type="entry name" value="GGDEF"/>
    <property type="match status" value="1"/>
</dbReference>
<dbReference type="SUPFAM" id="SSF55073">
    <property type="entry name" value="Nucleotide cyclase"/>
    <property type="match status" value="1"/>
</dbReference>